<sequence length="206" mass="24011">MSTANQSLLESTPVVKKEPRLFTLEEYLEREKRTQYKHEYENGKIVRMAYSRAPHNEIAANIIAALKTAIRRLNTKYRVYSSDQKIYFPELNHGAYADALVVCEQPEFWEGNDLLLINPLLVVEVLSDSTARYDRNGKFSKYKTLPSFKEYVLVKQNRSYIETWYREEPDLWRETIVTDLTQTIELRSLGCSIALGDVYENITLKG</sequence>
<reference evidence="2 3" key="1">
    <citation type="journal article" date="2011" name="Stand. Genomic Sci.">
        <title>Complete genome sequence of Haliscomenobacter hydrossis type strain (O).</title>
        <authorList>
            <consortium name="US DOE Joint Genome Institute (JGI-PGF)"/>
            <person name="Daligault H."/>
            <person name="Lapidus A."/>
            <person name="Zeytun A."/>
            <person name="Nolan M."/>
            <person name="Lucas S."/>
            <person name="Del Rio T.G."/>
            <person name="Tice H."/>
            <person name="Cheng J.F."/>
            <person name="Tapia R."/>
            <person name="Han C."/>
            <person name="Goodwin L."/>
            <person name="Pitluck S."/>
            <person name="Liolios K."/>
            <person name="Pagani I."/>
            <person name="Ivanova N."/>
            <person name="Huntemann M."/>
            <person name="Mavromatis K."/>
            <person name="Mikhailova N."/>
            <person name="Pati A."/>
            <person name="Chen A."/>
            <person name="Palaniappan K."/>
            <person name="Land M."/>
            <person name="Hauser L."/>
            <person name="Brambilla E.M."/>
            <person name="Rohde M."/>
            <person name="Verbarg S."/>
            <person name="Goker M."/>
            <person name="Bristow J."/>
            <person name="Eisen J.A."/>
            <person name="Markowitz V."/>
            <person name="Hugenholtz P."/>
            <person name="Kyrpides N.C."/>
            <person name="Klenk H.P."/>
            <person name="Woyke T."/>
        </authorList>
    </citation>
    <scope>NUCLEOTIDE SEQUENCE [LARGE SCALE GENOMIC DNA]</scope>
    <source>
        <strain evidence="3">ATCC 27775 / DSM 1100 / LMG 10767 / O</strain>
    </source>
</reference>
<dbReference type="CDD" id="cd06260">
    <property type="entry name" value="DUF820-like"/>
    <property type="match status" value="1"/>
</dbReference>
<dbReference type="HOGENOM" id="CLU_076312_6_0_10"/>
<dbReference type="Proteomes" id="UP000008461">
    <property type="component" value="Chromosome"/>
</dbReference>
<dbReference type="AlphaFoldDB" id="F4L1I2"/>
<accession>F4L1I2</accession>
<dbReference type="PANTHER" id="PTHR36558:SF1">
    <property type="entry name" value="RESTRICTION ENDONUCLEASE DOMAIN-CONTAINING PROTEIN-RELATED"/>
    <property type="match status" value="1"/>
</dbReference>
<dbReference type="EMBL" id="CP002691">
    <property type="protein sequence ID" value="AEE48526.1"/>
    <property type="molecule type" value="Genomic_DNA"/>
</dbReference>
<dbReference type="Gene3D" id="3.90.1570.10">
    <property type="entry name" value="tt1808, chain A"/>
    <property type="match status" value="1"/>
</dbReference>
<dbReference type="InterPro" id="IPR012296">
    <property type="entry name" value="Nuclease_put_TT1808"/>
</dbReference>
<dbReference type="InterPro" id="IPR011335">
    <property type="entry name" value="Restrct_endonuc-II-like"/>
</dbReference>
<gene>
    <name evidence="2" type="ordered locus">Halhy_0617</name>
</gene>
<dbReference type="STRING" id="760192.Halhy_0617"/>
<dbReference type="SUPFAM" id="SSF52980">
    <property type="entry name" value="Restriction endonuclease-like"/>
    <property type="match status" value="1"/>
</dbReference>
<dbReference type="PANTHER" id="PTHR36558">
    <property type="entry name" value="GLR1098 PROTEIN"/>
    <property type="match status" value="1"/>
</dbReference>
<dbReference type="InterPro" id="IPR008538">
    <property type="entry name" value="Uma2"/>
</dbReference>
<evidence type="ECO:0000313" key="3">
    <source>
        <dbReference type="Proteomes" id="UP000008461"/>
    </source>
</evidence>
<feature type="domain" description="Putative restriction endonuclease" evidence="1">
    <location>
        <begin position="24"/>
        <end position="192"/>
    </location>
</feature>
<dbReference type="eggNOG" id="COG4636">
    <property type="taxonomic scope" value="Bacteria"/>
</dbReference>
<dbReference type="RefSeq" id="WP_013763090.1">
    <property type="nucleotide sequence ID" value="NC_015510.1"/>
</dbReference>
<evidence type="ECO:0000313" key="2">
    <source>
        <dbReference type="EMBL" id="AEE48526.1"/>
    </source>
</evidence>
<proteinExistence type="predicted"/>
<evidence type="ECO:0000259" key="1">
    <source>
        <dbReference type="Pfam" id="PF05685"/>
    </source>
</evidence>
<keyword evidence="3" id="KW-1185">Reference proteome</keyword>
<reference key="2">
    <citation type="submission" date="2011-04" db="EMBL/GenBank/DDBJ databases">
        <title>Complete sequence of chromosome of Haliscomenobacter hydrossis DSM 1100.</title>
        <authorList>
            <consortium name="US DOE Joint Genome Institute (JGI-PGF)"/>
            <person name="Lucas S."/>
            <person name="Han J."/>
            <person name="Lapidus A."/>
            <person name="Bruce D."/>
            <person name="Goodwin L."/>
            <person name="Pitluck S."/>
            <person name="Peters L."/>
            <person name="Kyrpides N."/>
            <person name="Mavromatis K."/>
            <person name="Ivanova N."/>
            <person name="Ovchinnikova G."/>
            <person name="Pagani I."/>
            <person name="Daligault H."/>
            <person name="Detter J.C."/>
            <person name="Han C."/>
            <person name="Land M."/>
            <person name="Hauser L."/>
            <person name="Markowitz V."/>
            <person name="Cheng J.-F."/>
            <person name="Hugenholtz P."/>
            <person name="Woyke T."/>
            <person name="Wu D."/>
            <person name="Verbarg S."/>
            <person name="Frueling A."/>
            <person name="Brambilla E."/>
            <person name="Klenk H.-P."/>
            <person name="Eisen J.A."/>
        </authorList>
    </citation>
    <scope>NUCLEOTIDE SEQUENCE</scope>
    <source>
        <strain>DSM 1100</strain>
    </source>
</reference>
<name>F4L1I2_HALH1</name>
<dbReference type="KEGG" id="hhy:Halhy_0617"/>
<organism evidence="2 3">
    <name type="scientific">Haliscomenobacter hydrossis (strain ATCC 27775 / DSM 1100 / LMG 10767 / O)</name>
    <dbReference type="NCBI Taxonomy" id="760192"/>
    <lineage>
        <taxon>Bacteria</taxon>
        <taxon>Pseudomonadati</taxon>
        <taxon>Bacteroidota</taxon>
        <taxon>Saprospiria</taxon>
        <taxon>Saprospirales</taxon>
        <taxon>Haliscomenobacteraceae</taxon>
        <taxon>Haliscomenobacter</taxon>
    </lineage>
</organism>
<protein>
    <recommendedName>
        <fullName evidence="1">Putative restriction endonuclease domain-containing protein</fullName>
    </recommendedName>
</protein>
<dbReference type="Pfam" id="PF05685">
    <property type="entry name" value="Uma2"/>
    <property type="match status" value="1"/>
</dbReference>
<dbReference type="OrthoDB" id="668969at2"/>